<dbReference type="Gene3D" id="3.90.70.10">
    <property type="entry name" value="Cysteine proteinases"/>
    <property type="match status" value="1"/>
</dbReference>
<evidence type="ECO:0000313" key="4">
    <source>
        <dbReference type="Proteomes" id="UP000179807"/>
    </source>
</evidence>
<evidence type="ECO:0000313" key="3">
    <source>
        <dbReference type="EMBL" id="OHS94992.1"/>
    </source>
</evidence>
<dbReference type="OrthoDB" id="361536at2759"/>
<dbReference type="InterPro" id="IPR006615">
    <property type="entry name" value="Pept_C19_DUSP"/>
</dbReference>
<keyword evidence="4" id="KW-1185">Reference proteome</keyword>
<dbReference type="EMBL" id="MLAK01001271">
    <property type="protein sequence ID" value="OHS94992.1"/>
    <property type="molecule type" value="Genomic_DNA"/>
</dbReference>
<comment type="caution">
    <text evidence="3">The sequence shown here is derived from an EMBL/GenBank/DDBJ whole genome shotgun (WGS) entry which is preliminary data.</text>
</comment>
<feature type="domain" description="USP" evidence="1">
    <location>
        <begin position="224"/>
        <end position="517"/>
    </location>
</feature>
<organism evidence="3 4">
    <name type="scientific">Tritrichomonas foetus</name>
    <dbReference type="NCBI Taxonomy" id="1144522"/>
    <lineage>
        <taxon>Eukaryota</taxon>
        <taxon>Metamonada</taxon>
        <taxon>Parabasalia</taxon>
        <taxon>Tritrichomonadida</taxon>
        <taxon>Tritrichomonadidae</taxon>
        <taxon>Tritrichomonas</taxon>
    </lineage>
</organism>
<evidence type="ECO:0000259" key="1">
    <source>
        <dbReference type="PROSITE" id="PS50235"/>
    </source>
</evidence>
<dbReference type="Pfam" id="PF00443">
    <property type="entry name" value="UCH"/>
    <property type="match status" value="1"/>
</dbReference>
<dbReference type="InterPro" id="IPR038765">
    <property type="entry name" value="Papain-like_cys_pep_sf"/>
</dbReference>
<feature type="domain" description="DUSP" evidence="2">
    <location>
        <begin position="1"/>
        <end position="97"/>
    </location>
</feature>
<dbReference type="AlphaFoldDB" id="A0A1J4J749"/>
<gene>
    <name evidence="3" type="ORF">TRFO_10677</name>
</gene>
<dbReference type="InterPro" id="IPR001394">
    <property type="entry name" value="Peptidase_C19_UCH"/>
</dbReference>
<reference evidence="3" key="1">
    <citation type="submission" date="2016-10" db="EMBL/GenBank/DDBJ databases">
        <authorList>
            <person name="Benchimol M."/>
            <person name="Almeida L.G."/>
            <person name="Vasconcelos A.T."/>
            <person name="Perreira-Neves A."/>
            <person name="Rosa I.A."/>
            <person name="Tasca T."/>
            <person name="Bogo M.R."/>
            <person name="de Souza W."/>
        </authorList>
    </citation>
    <scope>NUCLEOTIDE SEQUENCE [LARGE SCALE GENOMIC DNA]</scope>
    <source>
        <strain evidence="3">K</strain>
    </source>
</reference>
<dbReference type="PROSITE" id="PS50235">
    <property type="entry name" value="USP_3"/>
    <property type="match status" value="1"/>
</dbReference>
<name>A0A1J4J749_9EUKA</name>
<proteinExistence type="predicted"/>
<sequence>MNEVVVPHIYQLTGKQLSPLSRNIALLDIHWFSYFIEWLKDDNLSDPGPITNGIISTKLTNGDSLFMDVDFVIVEINVMKCFSQYFGGGPLVYRPLLRNPVTEEPSVILNPIRFTFIFNSHAHQKTVDPSWKMNDIKTQFCHKLYLDPTRFSLYAPNHIDTHLSIDLQLDALTIFNQIGNKLVMQLVTAGSSIPMTPLHPFCSDVKKVGVNSSCLSNVGDKFHIKAAEFPLTSYFNAFLHIIIHCKQLEDFCMSIEGEPDPISDKLFDHLRTLIRNVINDRTASFIPKRLTVEFGHFSSDFRTKSLPFAGTSISTFLSKINSEIQDKTSLINDLYSGNYEIECKCKKCGSINTQINQFYCLELPITEKIFQKSITLQKCLNYFYERKKESAMKCFICPKCKKNCKTTSKFNFIQFPKYLILLLQRFHDDHKGVNKNTLKIIYDDMISINNKNGEPRTFKLIGNTSHPGGDHTLHHRAVVFDEVSNSWIQFNDIKRNAQNIEALLHCTYAHTLVYKNIEHDD</sequence>
<dbReference type="GeneID" id="94830304"/>
<dbReference type="GO" id="GO:0016579">
    <property type="term" value="P:protein deubiquitination"/>
    <property type="evidence" value="ECO:0007669"/>
    <property type="project" value="InterPro"/>
</dbReference>
<dbReference type="Pfam" id="PF06337">
    <property type="entry name" value="DUSP"/>
    <property type="match status" value="1"/>
</dbReference>
<dbReference type="GO" id="GO:0004843">
    <property type="term" value="F:cysteine-type deubiquitinase activity"/>
    <property type="evidence" value="ECO:0007669"/>
    <property type="project" value="InterPro"/>
</dbReference>
<dbReference type="RefSeq" id="XP_068348129.1">
    <property type="nucleotide sequence ID" value="XM_068495600.1"/>
</dbReference>
<dbReference type="SUPFAM" id="SSF54001">
    <property type="entry name" value="Cysteine proteinases"/>
    <property type="match status" value="1"/>
</dbReference>
<evidence type="ECO:0000259" key="2">
    <source>
        <dbReference type="PROSITE" id="PS51283"/>
    </source>
</evidence>
<dbReference type="PROSITE" id="PS51283">
    <property type="entry name" value="DUSP"/>
    <property type="match status" value="1"/>
</dbReference>
<protein>
    <submittedName>
        <fullName evidence="3">Uncharacterized protein</fullName>
    </submittedName>
</protein>
<dbReference type="Proteomes" id="UP000179807">
    <property type="component" value="Unassembled WGS sequence"/>
</dbReference>
<dbReference type="InterPro" id="IPR035927">
    <property type="entry name" value="DUSP-like_sf"/>
</dbReference>
<dbReference type="VEuPathDB" id="TrichDB:TRFO_10677"/>
<dbReference type="SUPFAM" id="SSF143791">
    <property type="entry name" value="DUSP-like"/>
    <property type="match status" value="1"/>
</dbReference>
<accession>A0A1J4J749</accession>
<dbReference type="InterPro" id="IPR050185">
    <property type="entry name" value="Ub_carboxyl-term_hydrolase"/>
</dbReference>
<dbReference type="PANTHER" id="PTHR21646">
    <property type="entry name" value="UBIQUITIN CARBOXYL-TERMINAL HYDROLASE"/>
    <property type="match status" value="1"/>
</dbReference>
<dbReference type="InterPro" id="IPR028889">
    <property type="entry name" value="USP"/>
</dbReference>